<dbReference type="AlphaFoldDB" id="A0A7W6RES9"/>
<keyword evidence="5" id="KW-1185">Reference proteome</keyword>
<dbReference type="InterPro" id="IPR027417">
    <property type="entry name" value="P-loop_NTPase"/>
</dbReference>
<dbReference type="SUPFAM" id="SSF48452">
    <property type="entry name" value="TPR-like"/>
    <property type="match status" value="2"/>
</dbReference>
<dbReference type="SUPFAM" id="SSF52540">
    <property type="entry name" value="P-loop containing nucleoside triphosphate hydrolases"/>
    <property type="match status" value="1"/>
</dbReference>
<dbReference type="PROSITE" id="PS50005">
    <property type="entry name" value="TPR"/>
    <property type="match status" value="1"/>
</dbReference>
<protein>
    <submittedName>
        <fullName evidence="4">Flp pilus assembly protein TadD</fullName>
    </submittedName>
</protein>
<organism evidence="4 5">
    <name type="scientific">Roseospira visakhapatnamensis</name>
    <dbReference type="NCBI Taxonomy" id="390880"/>
    <lineage>
        <taxon>Bacteria</taxon>
        <taxon>Pseudomonadati</taxon>
        <taxon>Pseudomonadota</taxon>
        <taxon>Alphaproteobacteria</taxon>
        <taxon>Rhodospirillales</taxon>
        <taxon>Rhodospirillaceae</taxon>
        <taxon>Roseospira</taxon>
    </lineage>
</organism>
<dbReference type="Gene3D" id="3.40.50.300">
    <property type="entry name" value="P-loop containing nucleotide triphosphate hydrolases"/>
    <property type="match status" value="1"/>
</dbReference>
<evidence type="ECO:0000256" key="2">
    <source>
        <dbReference type="PROSITE-ProRule" id="PRU00339"/>
    </source>
</evidence>
<sequence>MSKTPKTPPHSAPTRSTPRRAMPGGAGTLSHMVPGARSTAPAAGDGAGPISPRRAVAEGHQRLARGDLPGAERLFRQALASAPRNGPALGGLGIVAARAGHGEAAARLFDQARQADPKEPDHGVNLGSALWSLNRRPEALEVFGATARAAPRHRRARQSLASALLEMGHLDAARAEAEALLALDRTAAAAHALLGRVHLRGGRPDAAVAALREATRQAPDHPAHWNDLALALSAGGDRPGAVEALRQALALAGKGPRAVEMALNLAGTLIADQRAEEAEALLAPLLETHPDHQGLRLTLGDAMQRQGRFAESRALFQAVLDHDPANVIALRGVAKAGRVAPGDPVIERLRAASADAKAPEGARVEALYALGKALDDTGDTSGAFAAWAEANAVQAAARPFDAAALDDLVEQSRDVFTADLFEGMTALGDPSTRPVFIVGMPRSGTSLVEQMLASHPAAAGAGELGHLAEFQRHLPRHLGAAVDYPACLYGLKGDVARGFAGHYLARLDEAARRVGKPEAARVSDKLPDNAMRLGLIALLFPRARVVVCRRDPLDTGLSLFQQNFAGGIPYATGLETIGRAMIAHDRLMAHWRDVLPLPMLAVDYETLVTDLEGEGRRLIAFLGLDWDPAVLRFHETDRPVYTASKWQVRQPVFTRSVGRWRRYDAPLTPLRTVLETAGLTQRAI</sequence>
<reference evidence="4 5" key="1">
    <citation type="submission" date="2020-08" db="EMBL/GenBank/DDBJ databases">
        <title>Genome sequencing of Purple Non-Sulfur Bacteria from various extreme environments.</title>
        <authorList>
            <person name="Mayer M."/>
        </authorList>
    </citation>
    <scope>NUCLEOTIDE SEQUENCE [LARGE SCALE GENOMIC DNA]</scope>
    <source>
        <strain evidence="4 5">JA131</strain>
    </source>
</reference>
<dbReference type="EMBL" id="JACIGK010000020">
    <property type="protein sequence ID" value="MBB4266982.1"/>
    <property type="molecule type" value="Genomic_DNA"/>
</dbReference>
<evidence type="ECO:0000313" key="4">
    <source>
        <dbReference type="EMBL" id="MBB4266982.1"/>
    </source>
</evidence>
<dbReference type="Pfam" id="PF14559">
    <property type="entry name" value="TPR_19"/>
    <property type="match status" value="2"/>
</dbReference>
<name>A0A7W6RES9_9PROT</name>
<dbReference type="Gene3D" id="1.25.40.10">
    <property type="entry name" value="Tetratricopeptide repeat domain"/>
    <property type="match status" value="1"/>
</dbReference>
<dbReference type="PANTHER" id="PTHR12788">
    <property type="entry name" value="PROTEIN-TYROSINE SULFOTRANSFERASE 2"/>
    <property type="match status" value="1"/>
</dbReference>
<feature type="compositionally biased region" description="Pro residues" evidence="3">
    <location>
        <begin position="1"/>
        <end position="11"/>
    </location>
</feature>
<comment type="caution">
    <text evidence="4">The sequence shown here is derived from an EMBL/GenBank/DDBJ whole genome shotgun (WGS) entry which is preliminary data.</text>
</comment>
<dbReference type="InterPro" id="IPR019734">
    <property type="entry name" value="TPR_rpt"/>
</dbReference>
<dbReference type="Proteomes" id="UP000554286">
    <property type="component" value="Unassembled WGS sequence"/>
</dbReference>
<feature type="region of interest" description="Disordered" evidence="3">
    <location>
        <begin position="1"/>
        <end position="53"/>
    </location>
</feature>
<dbReference type="Pfam" id="PF13469">
    <property type="entry name" value="Sulfotransfer_3"/>
    <property type="match status" value="1"/>
</dbReference>
<dbReference type="GO" id="GO:0008476">
    <property type="term" value="F:protein-tyrosine sulfotransferase activity"/>
    <property type="evidence" value="ECO:0007669"/>
    <property type="project" value="InterPro"/>
</dbReference>
<proteinExistence type="predicted"/>
<evidence type="ECO:0000256" key="1">
    <source>
        <dbReference type="ARBA" id="ARBA00022679"/>
    </source>
</evidence>
<dbReference type="PANTHER" id="PTHR12788:SF10">
    <property type="entry name" value="PROTEIN-TYROSINE SULFOTRANSFERASE"/>
    <property type="match status" value="1"/>
</dbReference>
<accession>A0A7W6RES9</accession>
<dbReference type="SMART" id="SM00028">
    <property type="entry name" value="TPR"/>
    <property type="match status" value="7"/>
</dbReference>
<dbReference type="RefSeq" id="WP_184045934.1">
    <property type="nucleotide sequence ID" value="NZ_JACIGK010000020.1"/>
</dbReference>
<feature type="repeat" description="TPR" evidence="2">
    <location>
        <begin position="188"/>
        <end position="221"/>
    </location>
</feature>
<keyword evidence="2" id="KW-0802">TPR repeat</keyword>
<keyword evidence="1" id="KW-0808">Transferase</keyword>
<dbReference type="InterPro" id="IPR026634">
    <property type="entry name" value="TPST-like"/>
</dbReference>
<dbReference type="Pfam" id="PF13432">
    <property type="entry name" value="TPR_16"/>
    <property type="match status" value="1"/>
</dbReference>
<dbReference type="InterPro" id="IPR011990">
    <property type="entry name" value="TPR-like_helical_dom_sf"/>
</dbReference>
<evidence type="ECO:0000313" key="5">
    <source>
        <dbReference type="Proteomes" id="UP000554286"/>
    </source>
</evidence>
<gene>
    <name evidence="4" type="ORF">GGD89_002620</name>
</gene>
<evidence type="ECO:0000256" key="3">
    <source>
        <dbReference type="SAM" id="MobiDB-lite"/>
    </source>
</evidence>